<dbReference type="NCBIfam" id="TIGR00188">
    <property type="entry name" value="rnpA"/>
    <property type="match status" value="1"/>
</dbReference>
<keyword evidence="11" id="KW-1185">Reference proteome</keyword>
<name>A0A4Q1HGR3_9BURK</name>
<feature type="region of interest" description="Disordered" evidence="9">
    <location>
        <begin position="122"/>
        <end position="143"/>
    </location>
</feature>
<gene>
    <name evidence="7 10" type="primary">rnpA</name>
    <name evidence="10" type="ORF">C7R54_16835</name>
</gene>
<reference evidence="10 11" key="1">
    <citation type="journal article" date="2017" name="Int. J. Syst. Evol. Microbiol.">
        <title>Achromobacter aloeverae sp. nov., isolated from the root of Aloe vera (L.) Burm.f.</title>
        <authorList>
            <person name="Kuncharoen N."/>
            <person name="Muramatsu Y."/>
            <person name="Shibata C."/>
            <person name="Kamakura Y."/>
            <person name="Nakagawa Y."/>
            <person name="Tanasupawat S."/>
        </authorList>
    </citation>
    <scope>NUCLEOTIDE SEQUENCE [LARGE SCALE GENOMIC DNA]</scope>
    <source>
        <strain evidence="10 11">AVA-1</strain>
    </source>
</reference>
<comment type="similarity">
    <text evidence="7">Belongs to the RnpA family.</text>
</comment>
<dbReference type="Proteomes" id="UP000290849">
    <property type="component" value="Unassembled WGS sequence"/>
</dbReference>
<dbReference type="Pfam" id="PF00825">
    <property type="entry name" value="Ribonuclease_P"/>
    <property type="match status" value="1"/>
</dbReference>
<dbReference type="GO" id="GO:0042781">
    <property type="term" value="F:3'-tRNA processing endoribonuclease activity"/>
    <property type="evidence" value="ECO:0007669"/>
    <property type="project" value="TreeGrafter"/>
</dbReference>
<evidence type="ECO:0000256" key="8">
    <source>
        <dbReference type="NCBIfam" id="TIGR00188"/>
    </source>
</evidence>
<dbReference type="Gene3D" id="3.30.230.10">
    <property type="match status" value="1"/>
</dbReference>
<dbReference type="EC" id="3.1.26.5" evidence="7 8"/>
<evidence type="ECO:0000256" key="1">
    <source>
        <dbReference type="ARBA" id="ARBA00002663"/>
    </source>
</evidence>
<proteinExistence type="inferred from homology"/>
<evidence type="ECO:0000256" key="2">
    <source>
        <dbReference type="ARBA" id="ARBA00022694"/>
    </source>
</evidence>
<evidence type="ECO:0000256" key="3">
    <source>
        <dbReference type="ARBA" id="ARBA00022722"/>
    </source>
</evidence>
<dbReference type="InterPro" id="IPR020539">
    <property type="entry name" value="RNase_P_CS"/>
</dbReference>
<keyword evidence="6 7" id="KW-0694">RNA-binding</keyword>
<dbReference type="GO" id="GO:0004526">
    <property type="term" value="F:ribonuclease P activity"/>
    <property type="evidence" value="ECO:0007669"/>
    <property type="project" value="UniProtKB-UniRule"/>
</dbReference>
<evidence type="ECO:0000256" key="4">
    <source>
        <dbReference type="ARBA" id="ARBA00022759"/>
    </source>
</evidence>
<dbReference type="InterPro" id="IPR014721">
    <property type="entry name" value="Ribsml_uS5_D2-typ_fold_subgr"/>
</dbReference>
<keyword evidence="5 7" id="KW-0378">Hydrolase</keyword>
<dbReference type="AlphaFoldDB" id="A0A4Q1HGR3"/>
<evidence type="ECO:0000256" key="5">
    <source>
        <dbReference type="ARBA" id="ARBA00022801"/>
    </source>
</evidence>
<keyword evidence="3 7" id="KW-0540">Nuclease</keyword>
<dbReference type="InterPro" id="IPR000100">
    <property type="entry name" value="RNase_P"/>
</dbReference>
<evidence type="ECO:0000256" key="6">
    <source>
        <dbReference type="ARBA" id="ARBA00022884"/>
    </source>
</evidence>
<dbReference type="GO" id="GO:0000049">
    <property type="term" value="F:tRNA binding"/>
    <property type="evidence" value="ECO:0007669"/>
    <property type="project" value="UniProtKB-UniRule"/>
</dbReference>
<comment type="function">
    <text evidence="1 7">RNaseP catalyzes the removal of the 5'-leader sequence from pre-tRNA to produce the mature 5'-terminus. It can also cleave other RNA substrates such as 4.5S RNA. The protein component plays an auxiliary but essential role in vivo by binding to the 5'-leader sequence and broadening the substrate specificity of the ribozyme.</text>
</comment>
<keyword evidence="4 7" id="KW-0255">Endonuclease</keyword>
<evidence type="ECO:0000256" key="9">
    <source>
        <dbReference type="SAM" id="MobiDB-lite"/>
    </source>
</evidence>
<dbReference type="InterPro" id="IPR020568">
    <property type="entry name" value="Ribosomal_Su5_D2-typ_SF"/>
</dbReference>
<evidence type="ECO:0000256" key="7">
    <source>
        <dbReference type="HAMAP-Rule" id="MF_00227"/>
    </source>
</evidence>
<sequence>MPRTTLPPGARMHRPSEFAAALKGRRLARGAFFMVTSAASIQAPGQACARLGLVIAKRHAALAVTRNALKRVIREAFRHRRHDLRPADYVVRLHARVPRMSLTALKHLARAEVDTHFERIVRMPPSRGESARDKPAAPAVATP</sequence>
<accession>A0A4Q1HGR3</accession>
<dbReference type="GO" id="GO:0001682">
    <property type="term" value="P:tRNA 5'-leader removal"/>
    <property type="evidence" value="ECO:0007669"/>
    <property type="project" value="UniProtKB-UniRule"/>
</dbReference>
<dbReference type="PROSITE" id="PS00648">
    <property type="entry name" value="RIBONUCLEASE_P"/>
    <property type="match status" value="1"/>
</dbReference>
<dbReference type="PANTHER" id="PTHR33992">
    <property type="entry name" value="RIBONUCLEASE P PROTEIN COMPONENT"/>
    <property type="match status" value="1"/>
</dbReference>
<evidence type="ECO:0000313" key="10">
    <source>
        <dbReference type="EMBL" id="RXN86606.1"/>
    </source>
</evidence>
<protein>
    <recommendedName>
        <fullName evidence="7 8">Ribonuclease P protein component</fullName>
        <shortName evidence="7">RNase P protein</shortName>
        <shortName evidence="7">RNaseP protein</shortName>
        <ecNumber evidence="7 8">3.1.26.5</ecNumber>
    </recommendedName>
    <alternativeName>
        <fullName evidence="7">Protein C5</fullName>
    </alternativeName>
</protein>
<dbReference type="SUPFAM" id="SSF54211">
    <property type="entry name" value="Ribosomal protein S5 domain 2-like"/>
    <property type="match status" value="1"/>
</dbReference>
<keyword evidence="2 7" id="KW-0819">tRNA processing</keyword>
<comment type="caution">
    <text evidence="10">The sequence shown here is derived from an EMBL/GenBank/DDBJ whole genome shotgun (WGS) entry which is preliminary data.</text>
</comment>
<evidence type="ECO:0000313" key="11">
    <source>
        <dbReference type="Proteomes" id="UP000290849"/>
    </source>
</evidence>
<organism evidence="10 11">
    <name type="scientific">Achromobacter aloeverae</name>
    <dbReference type="NCBI Taxonomy" id="1750518"/>
    <lineage>
        <taxon>Bacteria</taxon>
        <taxon>Pseudomonadati</taxon>
        <taxon>Pseudomonadota</taxon>
        <taxon>Betaproteobacteria</taxon>
        <taxon>Burkholderiales</taxon>
        <taxon>Alcaligenaceae</taxon>
        <taxon>Achromobacter</taxon>
    </lineage>
</organism>
<comment type="catalytic activity">
    <reaction evidence="7">
        <text>Endonucleolytic cleavage of RNA, removing 5'-extranucleotides from tRNA precursor.</text>
        <dbReference type="EC" id="3.1.26.5"/>
    </reaction>
</comment>
<comment type="subunit">
    <text evidence="7">Consists of a catalytic RNA component (M1 or rnpB) and a protein subunit.</text>
</comment>
<dbReference type="PANTHER" id="PTHR33992:SF1">
    <property type="entry name" value="RIBONUCLEASE P PROTEIN COMPONENT"/>
    <property type="match status" value="1"/>
</dbReference>
<dbReference type="EMBL" id="PYAL01000005">
    <property type="protein sequence ID" value="RXN86606.1"/>
    <property type="molecule type" value="Genomic_DNA"/>
</dbReference>
<dbReference type="GO" id="GO:0030677">
    <property type="term" value="C:ribonuclease P complex"/>
    <property type="evidence" value="ECO:0007669"/>
    <property type="project" value="TreeGrafter"/>
</dbReference>
<dbReference type="OrthoDB" id="398329at2"/>
<dbReference type="HAMAP" id="MF_00227">
    <property type="entry name" value="RNase_P"/>
    <property type="match status" value="1"/>
</dbReference>